<gene>
    <name evidence="1" type="ORF">KSS95_04520</name>
</gene>
<evidence type="ECO:0000313" key="2">
    <source>
        <dbReference type="Proteomes" id="UP001047646"/>
    </source>
</evidence>
<dbReference type="EMBL" id="CP077073">
    <property type="protein sequence ID" value="QXH36100.1"/>
    <property type="molecule type" value="Genomic_DNA"/>
</dbReference>
<dbReference type="GO" id="GO:0006508">
    <property type="term" value="P:proteolysis"/>
    <property type="evidence" value="ECO:0007669"/>
    <property type="project" value="UniProtKB-KW"/>
</dbReference>
<keyword evidence="1" id="KW-0378">Hydrolase</keyword>
<keyword evidence="1" id="KW-0645">Protease</keyword>
<sequence length="462" mass="48661">MHVTPCSASTPGALLSVATLCMVAFGCEASAPPGSGINLSGMAMYERTTKNFAPNFALRQVAQSTAFLIDSGNDAAPALLVGSGHALEDSADIVEAELPGVGHISFPGVAGRHFSVARVRYASRRGLDFAILELSQTQGALKALGVAPLALAGRKAVGGEAVIAAPRLSDSRLGVASWPEQDLPWIDMKTGDGVVYRHLLRVEGASLQPGDSGSPVLDATHRVLAIFHSTLPGAGHASDLSFLPACLTQGRFNAQGCGLDNAFNVLVEKDDDSRLIYKQSVQAPIVIDSPVYSTTPFYQAKLAQWPEQCEQADGYGVQQVSGDALNLSATGLILAPANPTVLALCLWGRGADGPEPANRNAVALPVLVHPPGPAAQPQMSVSAPYQDAFGRRAYRINVPSRHILFQRVEFKLGPWHSTACADPRGYGDLSSKIIVRQDSRLCAVGIDHAGQRSVAVEARLRP</sequence>
<dbReference type="Pfam" id="PF13365">
    <property type="entry name" value="Trypsin_2"/>
    <property type="match status" value="1"/>
</dbReference>
<name>A0ABX8MDH5_9PSED</name>
<protein>
    <submittedName>
        <fullName evidence="1">Serine protease</fullName>
    </submittedName>
</protein>
<dbReference type="Proteomes" id="UP001047646">
    <property type="component" value="Chromosome"/>
</dbReference>
<keyword evidence="2" id="KW-1185">Reference proteome</keyword>
<proteinExistence type="predicted"/>
<accession>A0ABX8MDH5</accession>
<dbReference type="RefSeq" id="WP_217852025.1">
    <property type="nucleotide sequence ID" value="NZ_CP077073.1"/>
</dbReference>
<dbReference type="GO" id="GO:0008233">
    <property type="term" value="F:peptidase activity"/>
    <property type="evidence" value="ECO:0007669"/>
    <property type="project" value="UniProtKB-KW"/>
</dbReference>
<organism evidence="1 2">
    <name type="scientific">Pseudomonas muyukensis</name>
    <dbReference type="NCBI Taxonomy" id="2842357"/>
    <lineage>
        <taxon>Bacteria</taxon>
        <taxon>Pseudomonadati</taxon>
        <taxon>Pseudomonadota</taxon>
        <taxon>Gammaproteobacteria</taxon>
        <taxon>Pseudomonadales</taxon>
        <taxon>Pseudomonadaceae</taxon>
        <taxon>Pseudomonas</taxon>
    </lineage>
</organism>
<evidence type="ECO:0000313" key="1">
    <source>
        <dbReference type="EMBL" id="QXH36100.1"/>
    </source>
</evidence>
<reference evidence="1" key="1">
    <citation type="journal article" date="2021" name="Microorganisms">
        <title>The Ever-Expanding Pseudomonas Genus: Description of 43 New Species and Partition of the Pseudomonas putida Group.</title>
        <authorList>
            <person name="Girard L."/>
            <person name="Lood C."/>
            <person name="Hofte M."/>
            <person name="Vandamme P."/>
            <person name="Rokni-Zadeh H."/>
            <person name="van Noort V."/>
            <person name="Lavigne R."/>
            <person name="De Mot R."/>
        </authorList>
    </citation>
    <scope>NUCLEOTIDE SEQUENCE</scope>
    <source>
        <strain evidence="1">COW39</strain>
    </source>
</reference>